<proteinExistence type="predicted"/>
<dbReference type="RefSeq" id="WP_380632043.1">
    <property type="nucleotide sequence ID" value="NZ_JBHSQO010000001.1"/>
</dbReference>
<feature type="domain" description="Thiopeptide-type bacteriocin biosynthesis" evidence="2">
    <location>
        <begin position="59"/>
        <end position="307"/>
    </location>
</feature>
<accession>A0ABW1NXL8</accession>
<feature type="region of interest" description="Disordered" evidence="1">
    <location>
        <begin position="308"/>
        <end position="335"/>
    </location>
</feature>
<organism evidence="3 4">
    <name type="scientific">Saccharothrix lopnurensis</name>
    <dbReference type="NCBI Taxonomy" id="1670621"/>
    <lineage>
        <taxon>Bacteria</taxon>
        <taxon>Bacillati</taxon>
        <taxon>Actinomycetota</taxon>
        <taxon>Actinomycetes</taxon>
        <taxon>Pseudonocardiales</taxon>
        <taxon>Pseudonocardiaceae</taxon>
        <taxon>Saccharothrix</taxon>
    </lineage>
</organism>
<evidence type="ECO:0000256" key="1">
    <source>
        <dbReference type="SAM" id="MobiDB-lite"/>
    </source>
</evidence>
<name>A0ABW1NXL8_9PSEU</name>
<dbReference type="NCBIfam" id="TIGR03891">
    <property type="entry name" value="thiopep_ocin"/>
    <property type="match status" value="1"/>
</dbReference>
<keyword evidence="4" id="KW-1185">Reference proteome</keyword>
<dbReference type="Pfam" id="PF14028">
    <property type="entry name" value="Lant_dehydr_C"/>
    <property type="match status" value="1"/>
</dbReference>
<evidence type="ECO:0000313" key="3">
    <source>
        <dbReference type="EMBL" id="MFC6087991.1"/>
    </source>
</evidence>
<evidence type="ECO:0000259" key="2">
    <source>
        <dbReference type="Pfam" id="PF14028"/>
    </source>
</evidence>
<reference evidence="4" key="1">
    <citation type="journal article" date="2019" name="Int. J. Syst. Evol. Microbiol.">
        <title>The Global Catalogue of Microorganisms (GCM) 10K type strain sequencing project: providing services to taxonomists for standard genome sequencing and annotation.</title>
        <authorList>
            <consortium name="The Broad Institute Genomics Platform"/>
            <consortium name="The Broad Institute Genome Sequencing Center for Infectious Disease"/>
            <person name="Wu L."/>
            <person name="Ma J."/>
        </authorList>
    </citation>
    <scope>NUCLEOTIDE SEQUENCE [LARGE SCALE GENOMIC DNA]</scope>
    <source>
        <strain evidence="4">CGMCC 4.7246</strain>
    </source>
</reference>
<evidence type="ECO:0000313" key="4">
    <source>
        <dbReference type="Proteomes" id="UP001596220"/>
    </source>
</evidence>
<protein>
    <submittedName>
        <fullName evidence="3">Thiopeptide-type bacteriocin biosynthesis protein</fullName>
    </submittedName>
</protein>
<dbReference type="Proteomes" id="UP001596220">
    <property type="component" value="Unassembled WGS sequence"/>
</dbReference>
<dbReference type="InterPro" id="IPR023809">
    <property type="entry name" value="Thiopep_bacteriocin_synth_dom"/>
</dbReference>
<gene>
    <name evidence="3" type="ORF">ACFP3R_01770</name>
</gene>
<dbReference type="EMBL" id="JBHSQO010000001">
    <property type="protein sequence ID" value="MFC6087991.1"/>
    <property type="molecule type" value="Genomic_DNA"/>
</dbReference>
<comment type="caution">
    <text evidence="3">The sequence shown here is derived from an EMBL/GenBank/DDBJ whole genome shotgun (WGS) entry which is preliminary data.</text>
</comment>
<sequence>MPLEDLLAGCLRLVAGNGPDDGARADPELAEAQRAFLAAGLGALATPADERRWVQVGLSPATRDRAPLEGELLDFTRRLLAGGAATGFFFMHKSPGLRVRFQAPPGGREALRERVLRWADGLAAGGVTTTVVPAVYEAEAGLFGGRVSVRHAHELFTADSLAWLEVRRRGGVPTWVVSLAMVRAVLDGLSVVGWEDRDVWDRVRSEAGRRLPEGARGQTGLDAAVRGLRALWQDQDRLTASLPEWARHVVAEHRERALDIGARWRAEVFDGHDTGAGPRHAAAFHVVFHWNRGALPAERQVLLAEALGTPEGETGSGDGGARLPQGTPAGEADRG</sequence>